<accession>A0A1G7QVB8</accession>
<protein>
    <submittedName>
        <fullName evidence="2">Thiaminase /4-amino-5-aminomethyl-2-methylpyrimidine deaminase</fullName>
    </submittedName>
</protein>
<evidence type="ECO:0000313" key="3">
    <source>
        <dbReference type="Proteomes" id="UP000199415"/>
    </source>
</evidence>
<dbReference type="CDD" id="cd16099">
    <property type="entry name" value="TenA_PqqC-like"/>
    <property type="match status" value="1"/>
</dbReference>
<dbReference type="PANTHER" id="PTHR43198:SF2">
    <property type="entry name" value="SI:CH1073-67J19.1-RELATED"/>
    <property type="match status" value="1"/>
</dbReference>
<dbReference type="Pfam" id="PF03070">
    <property type="entry name" value="TENA_THI-4"/>
    <property type="match status" value="1"/>
</dbReference>
<dbReference type="EMBL" id="FNCE01000004">
    <property type="protein sequence ID" value="SDG01610.1"/>
    <property type="molecule type" value="Genomic_DNA"/>
</dbReference>
<dbReference type="GO" id="GO:0005829">
    <property type="term" value="C:cytosol"/>
    <property type="evidence" value="ECO:0007669"/>
    <property type="project" value="TreeGrafter"/>
</dbReference>
<organism evidence="2 3">
    <name type="scientific">Limimonas halophila</name>
    <dbReference type="NCBI Taxonomy" id="1082479"/>
    <lineage>
        <taxon>Bacteria</taxon>
        <taxon>Pseudomonadati</taxon>
        <taxon>Pseudomonadota</taxon>
        <taxon>Alphaproteobacteria</taxon>
        <taxon>Rhodospirillales</taxon>
        <taxon>Rhodovibrionaceae</taxon>
        <taxon>Limimonas</taxon>
    </lineage>
</organism>
<keyword evidence="3" id="KW-1185">Reference proteome</keyword>
<dbReference type="AlphaFoldDB" id="A0A1G7QVB8"/>
<name>A0A1G7QVB8_9PROT</name>
<feature type="domain" description="Thiaminase-2/PQQC" evidence="1">
    <location>
        <begin position="14"/>
        <end position="212"/>
    </location>
</feature>
<dbReference type="OrthoDB" id="3711545at2"/>
<dbReference type="STRING" id="1082479.SAMN05216241_104132"/>
<dbReference type="InterPro" id="IPR004305">
    <property type="entry name" value="Thiaminase-2/PQQC"/>
</dbReference>
<dbReference type="InterPro" id="IPR050967">
    <property type="entry name" value="Thiamine_Salvage_TenA"/>
</dbReference>
<dbReference type="SUPFAM" id="SSF48613">
    <property type="entry name" value="Heme oxygenase-like"/>
    <property type="match status" value="1"/>
</dbReference>
<dbReference type="Gene3D" id="1.20.910.10">
    <property type="entry name" value="Heme oxygenase-like"/>
    <property type="match status" value="1"/>
</dbReference>
<sequence length="230" mass="24945">MPFAAELCDGHANLVDRLITHPFLVELAAGTLPHACFRRFLEQDLYILAEEAKVFAVTASRAPTLAEAARLAALIDQLNVDEHSRHRVLLEHVGGAPDAAEFVPLPTTYAYANHLHARATDGHRVTVLAALLPCAHLYSQFGRRYVDAAPADPIYKTWLRAYQDGNLDPYIATHAQALDDAAAAAGEADRAAARQAFAISLHYEQGFLDMACYGEAWRWAGDGGSDAPVG</sequence>
<evidence type="ECO:0000313" key="2">
    <source>
        <dbReference type="EMBL" id="SDG01610.1"/>
    </source>
</evidence>
<evidence type="ECO:0000259" key="1">
    <source>
        <dbReference type="Pfam" id="PF03070"/>
    </source>
</evidence>
<dbReference type="PANTHER" id="PTHR43198">
    <property type="entry name" value="BIFUNCTIONAL TH2 PROTEIN"/>
    <property type="match status" value="1"/>
</dbReference>
<dbReference type="InterPro" id="IPR016084">
    <property type="entry name" value="Haem_Oase-like_multi-hlx"/>
</dbReference>
<proteinExistence type="predicted"/>
<dbReference type="RefSeq" id="WP_090019520.1">
    <property type="nucleotide sequence ID" value="NZ_FNCE01000004.1"/>
</dbReference>
<gene>
    <name evidence="2" type="ORF">SAMN05216241_104132</name>
</gene>
<reference evidence="2 3" key="1">
    <citation type="submission" date="2016-10" db="EMBL/GenBank/DDBJ databases">
        <authorList>
            <person name="de Groot N.N."/>
        </authorList>
    </citation>
    <scope>NUCLEOTIDE SEQUENCE [LARGE SCALE GENOMIC DNA]</scope>
    <source>
        <strain evidence="2 3">DSM 25584</strain>
    </source>
</reference>
<dbReference type="Proteomes" id="UP000199415">
    <property type="component" value="Unassembled WGS sequence"/>
</dbReference>